<reference evidence="4 5" key="1">
    <citation type="submission" date="2018-08" db="EMBL/GenBank/DDBJ databases">
        <title>A genome reference for cultivated species of the human gut microbiota.</title>
        <authorList>
            <person name="Zou Y."/>
            <person name="Xue W."/>
            <person name="Luo G."/>
        </authorList>
    </citation>
    <scope>NUCLEOTIDE SEQUENCE [LARGE SCALE GENOMIC DNA]</scope>
    <source>
        <strain evidence="4 5">AM40-30BH</strain>
    </source>
</reference>
<dbReference type="Pfam" id="PF00132">
    <property type="entry name" value="Hexapep"/>
    <property type="match status" value="1"/>
</dbReference>
<dbReference type="EMBL" id="QSGO01000032">
    <property type="protein sequence ID" value="RHB29427.1"/>
    <property type="molecule type" value="Genomic_DNA"/>
</dbReference>
<accession>A0A413V765</accession>
<evidence type="ECO:0000313" key="5">
    <source>
        <dbReference type="Proteomes" id="UP000284379"/>
    </source>
</evidence>
<dbReference type="InterPro" id="IPR018357">
    <property type="entry name" value="Hexapep_transf_CS"/>
</dbReference>
<dbReference type="PROSITE" id="PS00101">
    <property type="entry name" value="HEXAPEP_TRANSFERASES"/>
    <property type="match status" value="1"/>
</dbReference>
<proteinExistence type="predicted"/>
<keyword evidence="2" id="KW-0677">Repeat</keyword>
<dbReference type="AlphaFoldDB" id="A0A413V765"/>
<evidence type="ECO:0000256" key="3">
    <source>
        <dbReference type="ARBA" id="ARBA00023315"/>
    </source>
</evidence>
<dbReference type="GeneID" id="69501089"/>
<dbReference type="GO" id="GO:0016746">
    <property type="term" value="F:acyltransferase activity"/>
    <property type="evidence" value="ECO:0007669"/>
    <property type="project" value="UniProtKB-KW"/>
</dbReference>
<gene>
    <name evidence="4" type="ORF">DW888_19890</name>
</gene>
<dbReference type="Proteomes" id="UP000284379">
    <property type="component" value="Unassembled WGS sequence"/>
</dbReference>
<dbReference type="InterPro" id="IPR001451">
    <property type="entry name" value="Hexapep"/>
</dbReference>
<dbReference type="SUPFAM" id="SSF51161">
    <property type="entry name" value="Trimeric LpxA-like enzymes"/>
    <property type="match status" value="1"/>
</dbReference>
<dbReference type="CDD" id="cd04647">
    <property type="entry name" value="LbH_MAT_like"/>
    <property type="match status" value="1"/>
</dbReference>
<organism evidence="4 5">
    <name type="scientific">Bacteroides nordii</name>
    <dbReference type="NCBI Taxonomy" id="291645"/>
    <lineage>
        <taxon>Bacteria</taxon>
        <taxon>Pseudomonadati</taxon>
        <taxon>Bacteroidota</taxon>
        <taxon>Bacteroidia</taxon>
        <taxon>Bacteroidales</taxon>
        <taxon>Bacteroidaceae</taxon>
        <taxon>Bacteroides</taxon>
    </lineage>
</organism>
<evidence type="ECO:0000256" key="2">
    <source>
        <dbReference type="ARBA" id="ARBA00022737"/>
    </source>
</evidence>
<evidence type="ECO:0000256" key="1">
    <source>
        <dbReference type="ARBA" id="ARBA00022679"/>
    </source>
</evidence>
<dbReference type="InterPro" id="IPR051159">
    <property type="entry name" value="Hexapeptide_acetyltransf"/>
</dbReference>
<evidence type="ECO:0000313" key="4">
    <source>
        <dbReference type="EMBL" id="RHB29427.1"/>
    </source>
</evidence>
<dbReference type="RefSeq" id="WP_007484441.1">
    <property type="nucleotide sequence ID" value="NZ_BMBN01000040.1"/>
</dbReference>
<protein>
    <submittedName>
        <fullName evidence="4">Acyltransferase</fullName>
    </submittedName>
</protein>
<keyword evidence="1 4" id="KW-0808">Transferase</keyword>
<dbReference type="InterPro" id="IPR011004">
    <property type="entry name" value="Trimer_LpxA-like_sf"/>
</dbReference>
<name>A0A413V765_9BACE</name>
<dbReference type="PANTHER" id="PTHR23416">
    <property type="entry name" value="SIALIC ACID SYNTHASE-RELATED"/>
    <property type="match status" value="1"/>
</dbReference>
<sequence length="205" mass="22854">MEQKKLSTTFKILRTLGFNYSEEAYGDVTVGKLLNKVFGNMCKKRLEKMMDWPILQPINPRALRPWILRRFGCKVGKGCFIGEYVRVDLGHANMITLEDNVSIASGSRLLCHQRDFSDYCVGDDYMQLGYTIKPIVLKKGCLIGMESFVMPGVTVGEGAIVGAGSMVTRDVPAWTVAVGRPAKVVKEITQRKVDHPVDSETAFTE</sequence>
<keyword evidence="3 4" id="KW-0012">Acyltransferase</keyword>
<dbReference type="Gene3D" id="2.160.10.10">
    <property type="entry name" value="Hexapeptide repeat proteins"/>
    <property type="match status" value="1"/>
</dbReference>
<comment type="caution">
    <text evidence="4">The sequence shown here is derived from an EMBL/GenBank/DDBJ whole genome shotgun (WGS) entry which is preliminary data.</text>
</comment>